<comment type="caution">
    <text evidence="1">The sequence shown here is derived from an EMBL/GenBank/DDBJ whole genome shotgun (WGS) entry which is preliminary data.</text>
</comment>
<dbReference type="AlphaFoldDB" id="A0AAV5JLR5"/>
<keyword evidence="2" id="KW-1185">Reference proteome</keyword>
<dbReference type="Proteomes" id="UP001054252">
    <property type="component" value="Unassembled WGS sequence"/>
</dbReference>
<organism evidence="1 2">
    <name type="scientific">Rubroshorea leprosula</name>
    <dbReference type="NCBI Taxonomy" id="152421"/>
    <lineage>
        <taxon>Eukaryota</taxon>
        <taxon>Viridiplantae</taxon>
        <taxon>Streptophyta</taxon>
        <taxon>Embryophyta</taxon>
        <taxon>Tracheophyta</taxon>
        <taxon>Spermatophyta</taxon>
        <taxon>Magnoliopsida</taxon>
        <taxon>eudicotyledons</taxon>
        <taxon>Gunneridae</taxon>
        <taxon>Pentapetalae</taxon>
        <taxon>rosids</taxon>
        <taxon>malvids</taxon>
        <taxon>Malvales</taxon>
        <taxon>Dipterocarpaceae</taxon>
        <taxon>Rubroshorea</taxon>
    </lineage>
</organism>
<sequence>MWVSSAAALETENAQSGESFLSFNMSSYSKSLTSDGICDNADLSSYAPHWWIGDCCGKWQLPLF</sequence>
<accession>A0AAV5JLR5</accession>
<dbReference type="EMBL" id="BPVZ01000037">
    <property type="protein sequence ID" value="GKV13010.1"/>
    <property type="molecule type" value="Genomic_DNA"/>
</dbReference>
<reference evidence="1 2" key="1">
    <citation type="journal article" date="2021" name="Commun. Biol.">
        <title>The genome of Shorea leprosula (Dipterocarpaceae) highlights the ecological relevance of drought in aseasonal tropical rainforests.</title>
        <authorList>
            <person name="Ng K.K.S."/>
            <person name="Kobayashi M.J."/>
            <person name="Fawcett J.A."/>
            <person name="Hatakeyama M."/>
            <person name="Paape T."/>
            <person name="Ng C.H."/>
            <person name="Ang C.C."/>
            <person name="Tnah L.H."/>
            <person name="Lee C.T."/>
            <person name="Nishiyama T."/>
            <person name="Sese J."/>
            <person name="O'Brien M.J."/>
            <person name="Copetti D."/>
            <person name="Mohd Noor M.I."/>
            <person name="Ong R.C."/>
            <person name="Putra M."/>
            <person name="Sireger I.Z."/>
            <person name="Indrioko S."/>
            <person name="Kosugi Y."/>
            <person name="Izuno A."/>
            <person name="Isagi Y."/>
            <person name="Lee S.L."/>
            <person name="Shimizu K.K."/>
        </authorList>
    </citation>
    <scope>NUCLEOTIDE SEQUENCE [LARGE SCALE GENOMIC DNA]</scope>
    <source>
        <strain evidence="1">214</strain>
    </source>
</reference>
<name>A0AAV5JLR5_9ROSI</name>
<proteinExistence type="predicted"/>
<evidence type="ECO:0000313" key="2">
    <source>
        <dbReference type="Proteomes" id="UP001054252"/>
    </source>
</evidence>
<gene>
    <name evidence="1" type="ORF">SLEP1_g24087</name>
</gene>
<protein>
    <submittedName>
        <fullName evidence="1">Uncharacterized protein</fullName>
    </submittedName>
</protein>
<evidence type="ECO:0000313" key="1">
    <source>
        <dbReference type="EMBL" id="GKV13010.1"/>
    </source>
</evidence>